<name>A0A815LRH5_9BILA</name>
<sequence>MSCNKSVNIFLFGLVSGMTTDIRTSDQNQQILMTFAYAFSVTLMVTVSIISNIISIDTFRQKTIRSTTTGLCLLIYSCCSLFGIIMLECRLFQFLDSLTYLPFFILCNLISGLTVVFNRLCLWLNGLIALQRALHSFEHNRFLKKIRSQTIVSKQICFIIIVVFLMHIHEFICRVTLPDPVAPNKFVCQILYSQELLMLNQIISFTHLFVPFSLHIISTCLIIASISRRRAMLHQTTYWKQWFKQFRCHHHLFLAPILAMICTLPQLILSLKYSCVDVSLKWLLRLNTSANLIIYIPQSMTFFLFIYHSGSFWDTFKKQSILGKRFCSKRNTVVPIVKTAC</sequence>
<dbReference type="Proteomes" id="UP000663891">
    <property type="component" value="Unassembled WGS sequence"/>
</dbReference>
<reference evidence="7" key="1">
    <citation type="submission" date="2021-02" db="EMBL/GenBank/DDBJ databases">
        <authorList>
            <person name="Nowell W R."/>
        </authorList>
    </citation>
    <scope>NUCLEOTIDE SEQUENCE</scope>
</reference>
<evidence type="ECO:0000256" key="2">
    <source>
        <dbReference type="ARBA" id="ARBA00022692"/>
    </source>
</evidence>
<protein>
    <recommendedName>
        <fullName evidence="6">G-protein coupled receptors family 1 profile domain-containing protein</fullName>
    </recommendedName>
</protein>
<dbReference type="PROSITE" id="PS50262">
    <property type="entry name" value="G_PROTEIN_RECEP_F1_2"/>
    <property type="match status" value="1"/>
</dbReference>
<evidence type="ECO:0000256" key="4">
    <source>
        <dbReference type="ARBA" id="ARBA00023136"/>
    </source>
</evidence>
<feature type="transmembrane region" description="Helical" evidence="5">
    <location>
        <begin position="99"/>
        <end position="130"/>
    </location>
</feature>
<evidence type="ECO:0000313" key="7">
    <source>
        <dbReference type="EMBL" id="CAF1411148.1"/>
    </source>
</evidence>
<comment type="caution">
    <text evidence="7">The sequence shown here is derived from an EMBL/GenBank/DDBJ whole genome shotgun (WGS) entry which is preliminary data.</text>
</comment>
<dbReference type="Gene3D" id="1.20.1070.10">
    <property type="entry name" value="Rhodopsin 7-helix transmembrane proteins"/>
    <property type="match status" value="1"/>
</dbReference>
<feature type="transmembrane region" description="Helical" evidence="5">
    <location>
        <begin position="151"/>
        <end position="169"/>
    </location>
</feature>
<organism evidence="7 9">
    <name type="scientific">Adineta steineri</name>
    <dbReference type="NCBI Taxonomy" id="433720"/>
    <lineage>
        <taxon>Eukaryota</taxon>
        <taxon>Metazoa</taxon>
        <taxon>Spiralia</taxon>
        <taxon>Gnathifera</taxon>
        <taxon>Rotifera</taxon>
        <taxon>Eurotatoria</taxon>
        <taxon>Bdelloidea</taxon>
        <taxon>Adinetida</taxon>
        <taxon>Adinetidae</taxon>
        <taxon>Adineta</taxon>
    </lineage>
</organism>
<feature type="transmembrane region" description="Helical" evidence="5">
    <location>
        <begin position="35"/>
        <end position="56"/>
    </location>
</feature>
<feature type="domain" description="G-protein coupled receptors family 1 profile" evidence="6">
    <location>
        <begin position="51"/>
        <end position="305"/>
    </location>
</feature>
<accession>A0A815LRH5</accession>
<dbReference type="OrthoDB" id="10023399at2759"/>
<dbReference type="InterPro" id="IPR017452">
    <property type="entry name" value="GPCR_Rhodpsn_7TM"/>
</dbReference>
<feature type="transmembrane region" description="Helical" evidence="5">
    <location>
        <begin position="202"/>
        <end position="227"/>
    </location>
</feature>
<proteinExistence type="predicted"/>
<dbReference type="EMBL" id="CAJNON010000971">
    <property type="protein sequence ID" value="CAF1411148.1"/>
    <property type="molecule type" value="Genomic_DNA"/>
</dbReference>
<evidence type="ECO:0000259" key="6">
    <source>
        <dbReference type="PROSITE" id="PS50262"/>
    </source>
</evidence>
<feature type="transmembrane region" description="Helical" evidence="5">
    <location>
        <begin position="289"/>
        <end position="307"/>
    </location>
</feature>
<dbReference type="Proteomes" id="UP000663881">
    <property type="component" value="Unassembled WGS sequence"/>
</dbReference>
<feature type="transmembrane region" description="Helical" evidence="5">
    <location>
        <begin position="68"/>
        <end position="87"/>
    </location>
</feature>
<evidence type="ECO:0000313" key="9">
    <source>
        <dbReference type="Proteomes" id="UP000663891"/>
    </source>
</evidence>
<keyword evidence="3 5" id="KW-1133">Transmembrane helix</keyword>
<evidence type="ECO:0000256" key="5">
    <source>
        <dbReference type="SAM" id="Phobius"/>
    </source>
</evidence>
<gene>
    <name evidence="8" type="ORF">OKA104_LOCUS26408</name>
    <name evidence="7" type="ORF">VCS650_LOCUS37120</name>
</gene>
<evidence type="ECO:0000313" key="8">
    <source>
        <dbReference type="EMBL" id="CAF3941458.1"/>
    </source>
</evidence>
<keyword evidence="2 5" id="KW-0812">Transmembrane</keyword>
<dbReference type="EMBL" id="CAJOAY010002313">
    <property type="protein sequence ID" value="CAF3941458.1"/>
    <property type="molecule type" value="Genomic_DNA"/>
</dbReference>
<dbReference type="GO" id="GO:0016020">
    <property type="term" value="C:membrane"/>
    <property type="evidence" value="ECO:0007669"/>
    <property type="project" value="UniProtKB-SubCell"/>
</dbReference>
<keyword evidence="4 5" id="KW-0472">Membrane</keyword>
<feature type="transmembrane region" description="Helical" evidence="5">
    <location>
        <begin position="248"/>
        <end position="269"/>
    </location>
</feature>
<evidence type="ECO:0000256" key="3">
    <source>
        <dbReference type="ARBA" id="ARBA00022989"/>
    </source>
</evidence>
<dbReference type="AlphaFoldDB" id="A0A815LRH5"/>
<dbReference type="SUPFAM" id="SSF81321">
    <property type="entry name" value="Family A G protein-coupled receptor-like"/>
    <property type="match status" value="1"/>
</dbReference>
<evidence type="ECO:0000256" key="1">
    <source>
        <dbReference type="ARBA" id="ARBA00004370"/>
    </source>
</evidence>
<comment type="subcellular location">
    <subcellularLocation>
        <location evidence="1">Membrane</location>
    </subcellularLocation>
</comment>